<dbReference type="PANTHER" id="PTHR33751:SF1">
    <property type="entry name" value="CBB3-TYPE CYTOCHROME C OXIDASE SUBUNIT FIXP"/>
    <property type="match status" value="1"/>
</dbReference>
<accession>A0ABZ0GP63</accession>
<organism evidence="7 8">
    <name type="scientific">Thalassotalea fonticola</name>
    <dbReference type="NCBI Taxonomy" id="3065649"/>
    <lineage>
        <taxon>Bacteria</taxon>
        <taxon>Pseudomonadati</taxon>
        <taxon>Pseudomonadota</taxon>
        <taxon>Gammaproteobacteria</taxon>
        <taxon>Alteromonadales</taxon>
        <taxon>Colwelliaceae</taxon>
        <taxon>Thalassotalea</taxon>
    </lineage>
</organism>
<sequence length="215" mass="23508">MTFLSNSISKLAFILISIIFSSYSVVAADIVKGEQLYNSCISCHGDKAQGNDELNAPTLAGQYQWYLARQLQNFKDGKRGAKATDQYGQQMVAMANLLVDEAAIENVSAYLASLEKTKTSTTITADLRNGDNKYNAVCGACHGVNAQGNENLQAPNLSLLSPLYLTAQIKNYQSSNRGYHADDKYGRQMKMMAGMVKNDTDLNDIVAFINAQPIK</sequence>
<dbReference type="SUPFAM" id="SSF46626">
    <property type="entry name" value="Cytochrome c"/>
    <property type="match status" value="2"/>
</dbReference>
<gene>
    <name evidence="7" type="ORF">RI844_00320</name>
</gene>
<keyword evidence="1 4" id="KW-0349">Heme</keyword>
<evidence type="ECO:0000313" key="7">
    <source>
        <dbReference type="EMBL" id="WOH37722.1"/>
    </source>
</evidence>
<evidence type="ECO:0000256" key="3">
    <source>
        <dbReference type="ARBA" id="ARBA00023004"/>
    </source>
</evidence>
<dbReference type="Gene3D" id="1.10.760.10">
    <property type="entry name" value="Cytochrome c-like domain"/>
    <property type="match status" value="2"/>
</dbReference>
<keyword evidence="3 4" id="KW-0408">Iron</keyword>
<dbReference type="Proteomes" id="UP001301442">
    <property type="component" value="Chromosome"/>
</dbReference>
<dbReference type="EMBL" id="CP136600">
    <property type="protein sequence ID" value="WOH37722.1"/>
    <property type="molecule type" value="Genomic_DNA"/>
</dbReference>
<evidence type="ECO:0000259" key="6">
    <source>
        <dbReference type="PROSITE" id="PS51007"/>
    </source>
</evidence>
<keyword evidence="2 4" id="KW-0479">Metal-binding</keyword>
<dbReference type="Pfam" id="PF00034">
    <property type="entry name" value="Cytochrom_C"/>
    <property type="match status" value="2"/>
</dbReference>
<dbReference type="PANTHER" id="PTHR33751">
    <property type="entry name" value="CBB3-TYPE CYTOCHROME C OXIDASE SUBUNIT FIXP"/>
    <property type="match status" value="1"/>
</dbReference>
<protein>
    <submittedName>
        <fullName evidence="7">C-type cytochrome</fullName>
    </submittedName>
</protein>
<dbReference type="PROSITE" id="PS51007">
    <property type="entry name" value="CYTC"/>
    <property type="match status" value="2"/>
</dbReference>
<feature type="domain" description="Cytochrome c" evidence="6">
    <location>
        <begin position="28"/>
        <end position="115"/>
    </location>
</feature>
<keyword evidence="8" id="KW-1185">Reference proteome</keyword>
<dbReference type="InterPro" id="IPR009056">
    <property type="entry name" value="Cyt_c-like_dom"/>
</dbReference>
<proteinExistence type="predicted"/>
<name>A0ABZ0GP63_9GAMM</name>
<dbReference type="InterPro" id="IPR036909">
    <property type="entry name" value="Cyt_c-like_dom_sf"/>
</dbReference>
<feature type="chain" id="PRO_5045348323" evidence="5">
    <location>
        <begin position="28"/>
        <end position="215"/>
    </location>
</feature>
<feature type="domain" description="Cytochrome c" evidence="6">
    <location>
        <begin position="125"/>
        <end position="213"/>
    </location>
</feature>
<evidence type="ECO:0000256" key="1">
    <source>
        <dbReference type="ARBA" id="ARBA00022617"/>
    </source>
</evidence>
<dbReference type="RefSeq" id="WP_348396500.1">
    <property type="nucleotide sequence ID" value="NZ_CP136600.1"/>
</dbReference>
<evidence type="ECO:0000256" key="2">
    <source>
        <dbReference type="ARBA" id="ARBA00022723"/>
    </source>
</evidence>
<reference evidence="7 8" key="1">
    <citation type="submission" date="2023-09" db="EMBL/GenBank/DDBJ databases">
        <authorList>
            <person name="Qi X."/>
        </authorList>
    </citation>
    <scope>NUCLEOTIDE SEQUENCE [LARGE SCALE GENOMIC DNA]</scope>
    <source>
        <strain evidence="7 8">S1-1</strain>
    </source>
</reference>
<feature type="signal peptide" evidence="5">
    <location>
        <begin position="1"/>
        <end position="27"/>
    </location>
</feature>
<evidence type="ECO:0000256" key="5">
    <source>
        <dbReference type="SAM" id="SignalP"/>
    </source>
</evidence>
<dbReference type="PIRSF" id="PIRSF000005">
    <property type="entry name" value="Cytochrome_c4"/>
    <property type="match status" value="1"/>
</dbReference>
<evidence type="ECO:0000313" key="8">
    <source>
        <dbReference type="Proteomes" id="UP001301442"/>
    </source>
</evidence>
<dbReference type="InterPro" id="IPR050597">
    <property type="entry name" value="Cytochrome_c_Oxidase_Subunit"/>
</dbReference>
<keyword evidence="5" id="KW-0732">Signal</keyword>
<evidence type="ECO:0000256" key="4">
    <source>
        <dbReference type="PROSITE-ProRule" id="PRU00433"/>
    </source>
</evidence>
<dbReference type="InterPro" id="IPR024167">
    <property type="entry name" value="Cytochrome_c4-like"/>
</dbReference>